<feature type="binding site" evidence="1">
    <location>
        <position position="234"/>
    </location>
    <ligand>
        <name>a divalent metal cation</name>
        <dbReference type="ChEBI" id="CHEBI:60240"/>
        <label>2</label>
    </ligand>
</feature>
<dbReference type="Proteomes" id="UP000029055">
    <property type="component" value="Unassembled WGS sequence"/>
</dbReference>
<gene>
    <name evidence="3" type="ORF">BISU_2100</name>
</gene>
<dbReference type="PANTHER" id="PTHR46124:SF2">
    <property type="entry name" value="D-AMINOACYL-TRNA DEACYLASE"/>
    <property type="match status" value="1"/>
</dbReference>
<dbReference type="EMBL" id="JGZR01000016">
    <property type="protein sequence ID" value="KFI98898.1"/>
    <property type="molecule type" value="Genomic_DNA"/>
</dbReference>
<feature type="binding site" evidence="1">
    <location>
        <position position="284"/>
    </location>
    <ligand>
        <name>a divalent metal cation</name>
        <dbReference type="ChEBI" id="CHEBI:60240"/>
        <label>1</label>
    </ligand>
</feature>
<reference evidence="3 4" key="1">
    <citation type="submission" date="2014-03" db="EMBL/GenBank/DDBJ databases">
        <title>Genomics of Bifidobacteria.</title>
        <authorList>
            <person name="Ventura M."/>
            <person name="Milani C."/>
            <person name="Lugli G.A."/>
        </authorList>
    </citation>
    <scope>NUCLEOTIDE SEQUENCE [LARGE SCALE GENOMIC DNA]</scope>
    <source>
        <strain evidence="3 4">LMG 11597</strain>
    </source>
</reference>
<organism evidence="3 4">
    <name type="scientific">Bifidobacterium subtile</name>
    <dbReference type="NCBI Taxonomy" id="77635"/>
    <lineage>
        <taxon>Bacteria</taxon>
        <taxon>Bacillati</taxon>
        <taxon>Actinomycetota</taxon>
        <taxon>Actinomycetes</taxon>
        <taxon>Bifidobacteriales</taxon>
        <taxon>Bifidobacteriaceae</taxon>
        <taxon>Bifidobacterium</taxon>
    </lineage>
</organism>
<dbReference type="PANTHER" id="PTHR46124">
    <property type="entry name" value="D-AMINOACYL-TRNA DEACYLASE"/>
    <property type="match status" value="1"/>
</dbReference>
<dbReference type="GO" id="GO:0016788">
    <property type="term" value="F:hydrolase activity, acting on ester bonds"/>
    <property type="evidence" value="ECO:0007669"/>
    <property type="project" value="InterPro"/>
</dbReference>
<dbReference type="Gene3D" id="3.20.20.140">
    <property type="entry name" value="Metal-dependent hydrolases"/>
    <property type="match status" value="1"/>
</dbReference>
<dbReference type="Pfam" id="PF01026">
    <property type="entry name" value="TatD_DNase"/>
    <property type="match status" value="1"/>
</dbReference>
<evidence type="ECO:0000256" key="1">
    <source>
        <dbReference type="PIRSR" id="PIRSR005902-1"/>
    </source>
</evidence>
<keyword evidence="3" id="KW-0378">Hydrolase</keyword>
<dbReference type="GO" id="GO:0046872">
    <property type="term" value="F:metal ion binding"/>
    <property type="evidence" value="ECO:0007669"/>
    <property type="project" value="UniProtKB-KW"/>
</dbReference>
<keyword evidence="4" id="KW-1185">Reference proteome</keyword>
<dbReference type="PIRSF" id="PIRSF005902">
    <property type="entry name" value="DNase_TatD"/>
    <property type="match status" value="1"/>
</dbReference>
<evidence type="ECO:0000256" key="2">
    <source>
        <dbReference type="SAM" id="MobiDB-lite"/>
    </source>
</evidence>
<name>A0A087DTP8_9BIFI</name>
<dbReference type="CDD" id="cd01310">
    <property type="entry name" value="TatD_DNAse"/>
    <property type="match status" value="1"/>
</dbReference>
<sequence>MGHVDLTQAPGAHTLGRMSHHHRKRSWAPVPEPLPEGAHVIDDHTHVASVVPFAREMQRQAEEKGQPEVPVYGVDELLSQANAVGVEGIIDVGCELPNLMTAVQMALDHPATVHAALAIHPNEAVLHGHRGVPGPDGLPVTYKPYHDTSFEDALAEVARLAKAYPGQVVAIGETGMDLFRTGQGAKELQREAFRAHIALAKELNLPMQIHDRDSHREVVETLLADGSPERTVFHSYSGDAEMAQVAKERGWYLSFSGTVSYKGNDGIRQSARIVGPEHIMVETDAPYLSPMPYRGRTNAPYMIPYTLAALAEATGMTLAEVAQATRRTTHAVYGV</sequence>
<dbReference type="SUPFAM" id="SSF51556">
    <property type="entry name" value="Metallo-dependent hydrolases"/>
    <property type="match status" value="1"/>
</dbReference>
<dbReference type="InterPro" id="IPR032466">
    <property type="entry name" value="Metal_Hydrolase"/>
</dbReference>
<dbReference type="GO" id="GO:0005829">
    <property type="term" value="C:cytosol"/>
    <property type="evidence" value="ECO:0007669"/>
    <property type="project" value="TreeGrafter"/>
</dbReference>
<comment type="caution">
    <text evidence="3">The sequence shown here is derived from an EMBL/GenBank/DDBJ whole genome shotgun (WGS) entry which is preliminary data.</text>
</comment>
<proteinExistence type="predicted"/>
<dbReference type="STRING" id="77635.BISU_2100"/>
<evidence type="ECO:0000313" key="3">
    <source>
        <dbReference type="EMBL" id="KFI98898.1"/>
    </source>
</evidence>
<dbReference type="AlphaFoldDB" id="A0A087DTP8"/>
<keyword evidence="1" id="KW-0479">Metal-binding</keyword>
<feature type="region of interest" description="Disordered" evidence="2">
    <location>
        <begin position="1"/>
        <end position="32"/>
    </location>
</feature>
<feature type="binding site" evidence="1">
    <location>
        <position position="173"/>
    </location>
    <ligand>
        <name>a divalent metal cation</name>
        <dbReference type="ChEBI" id="CHEBI:60240"/>
        <label>1</label>
    </ligand>
</feature>
<dbReference type="InterPro" id="IPR001130">
    <property type="entry name" value="TatD-like"/>
</dbReference>
<feature type="binding site" evidence="1">
    <location>
        <position position="210"/>
    </location>
    <ligand>
        <name>a divalent metal cation</name>
        <dbReference type="ChEBI" id="CHEBI:60240"/>
        <label>2</label>
    </ligand>
</feature>
<evidence type="ECO:0000313" key="4">
    <source>
        <dbReference type="Proteomes" id="UP000029055"/>
    </source>
</evidence>
<accession>A0A087DTP8</accession>
<protein>
    <submittedName>
        <fullName evidence="3">TatD family hydrolase</fullName>
    </submittedName>
</protein>
<dbReference type="eggNOG" id="COG0084">
    <property type="taxonomic scope" value="Bacteria"/>
</dbReference>